<name>A0A399ST24_9BACT</name>
<keyword evidence="2" id="KW-1185">Reference proteome</keyword>
<dbReference type="SUPFAM" id="SSF51556">
    <property type="entry name" value="Metallo-dependent hydrolases"/>
    <property type="match status" value="1"/>
</dbReference>
<evidence type="ECO:0000313" key="1">
    <source>
        <dbReference type="EMBL" id="RIJ47196.1"/>
    </source>
</evidence>
<evidence type="ECO:0008006" key="3">
    <source>
        <dbReference type="Google" id="ProtNLM"/>
    </source>
</evidence>
<sequence length="529" mass="60735">MRSYNWLHKSRRPESKSKYNPWWIILPKRKAEEKGKRAAAYTQCDMAKISNGHLKLAFVSLYPLEKGWVTGRKDSTEVVAKNLEKYLGDNLLNEAVSTFLNRFLQFIGNAKGGNLAVRDFIQAIYMKIPLRRINFVQSRKYNYFEELKQEREFLLKANATESSTKLYIPFYKRILVSKKKILQKEQESLSATGAYYLALNGKNVEEIIAQDKTAFVLTIEGANVFNSHEDFEAIKKRLIEVKSWEQPVFFITFTHHFFNYLAGHAHSIPDAGNLLLDQSEGITEGITEKGMKVINFLLALNEEGKYDPEKLGRRILIDVKHLNAKARKAYYEKFVIPSFETEHPIAVIASHVAYSGVETLDQHIKRMTLETNGDFSERYGHPFNNWNINICDEDVVTIFKSGGVIGVNFDQRVLGLSKSDAEDESTHAYYVWQHIKCMMKAVIHSADDKLPAKKNIVNTFCLGTDFDGFIDPINKYATVLDFGQLANDLVREISNDPEKEALLFGLSSEEFVRKVCFDNAYDFVVRHFH</sequence>
<comment type="caution">
    <text evidence="1">The sequence shown here is derived from an EMBL/GenBank/DDBJ whole genome shotgun (WGS) entry which is preliminary data.</text>
</comment>
<protein>
    <recommendedName>
        <fullName evidence="3">Peptidase M19</fullName>
    </recommendedName>
</protein>
<organism evidence="1 2">
    <name type="scientific">Maribellus luteus</name>
    <dbReference type="NCBI Taxonomy" id="2305463"/>
    <lineage>
        <taxon>Bacteria</taxon>
        <taxon>Pseudomonadati</taxon>
        <taxon>Bacteroidota</taxon>
        <taxon>Bacteroidia</taxon>
        <taxon>Marinilabiliales</taxon>
        <taxon>Prolixibacteraceae</taxon>
        <taxon>Maribellus</taxon>
    </lineage>
</organism>
<dbReference type="EMBL" id="QWGR01000009">
    <property type="protein sequence ID" value="RIJ47196.1"/>
    <property type="molecule type" value="Genomic_DNA"/>
</dbReference>
<dbReference type="Proteomes" id="UP000265926">
    <property type="component" value="Unassembled WGS sequence"/>
</dbReference>
<reference evidence="1 2" key="1">
    <citation type="submission" date="2018-08" db="EMBL/GenBank/DDBJ databases">
        <title>Pallidiluteibacterium maritimus gen. nov., sp. nov., isolated from coastal sediment.</title>
        <authorList>
            <person name="Zhou L.Y."/>
        </authorList>
    </citation>
    <scope>NUCLEOTIDE SEQUENCE [LARGE SCALE GENOMIC DNA]</scope>
    <source>
        <strain evidence="1 2">XSD2</strain>
    </source>
</reference>
<dbReference type="Gene3D" id="3.20.20.140">
    <property type="entry name" value="Metal-dependent hydrolases"/>
    <property type="match status" value="1"/>
</dbReference>
<dbReference type="InterPro" id="IPR032466">
    <property type="entry name" value="Metal_Hydrolase"/>
</dbReference>
<accession>A0A399ST24</accession>
<proteinExistence type="predicted"/>
<dbReference type="AlphaFoldDB" id="A0A399ST24"/>
<gene>
    <name evidence="1" type="ORF">D1614_15675</name>
</gene>
<evidence type="ECO:0000313" key="2">
    <source>
        <dbReference type="Proteomes" id="UP000265926"/>
    </source>
</evidence>